<dbReference type="AlphaFoldDB" id="A0A1J1ITB1"/>
<proteinExistence type="predicted"/>
<protein>
    <submittedName>
        <fullName evidence="1">CLUMA_CG014961, isoform A</fullName>
    </submittedName>
</protein>
<evidence type="ECO:0000313" key="2">
    <source>
        <dbReference type="Proteomes" id="UP000183832"/>
    </source>
</evidence>
<dbReference type="Proteomes" id="UP000183832">
    <property type="component" value="Unassembled WGS sequence"/>
</dbReference>
<reference evidence="1 2" key="1">
    <citation type="submission" date="2015-04" db="EMBL/GenBank/DDBJ databases">
        <authorList>
            <person name="Syromyatnikov M.Y."/>
            <person name="Popov V.N."/>
        </authorList>
    </citation>
    <scope>NUCLEOTIDE SEQUENCE [LARGE SCALE GENOMIC DNA]</scope>
</reference>
<sequence length="82" mass="9421">MKLGRRKEKVTKSSSKAHFPRRKATAFQLVSHSQTSFESQLFWKGNKRKSLTQHYACTKSLYGINLNVSALKFGEYLMVPIV</sequence>
<organism evidence="1 2">
    <name type="scientific">Clunio marinus</name>
    <dbReference type="NCBI Taxonomy" id="568069"/>
    <lineage>
        <taxon>Eukaryota</taxon>
        <taxon>Metazoa</taxon>
        <taxon>Ecdysozoa</taxon>
        <taxon>Arthropoda</taxon>
        <taxon>Hexapoda</taxon>
        <taxon>Insecta</taxon>
        <taxon>Pterygota</taxon>
        <taxon>Neoptera</taxon>
        <taxon>Endopterygota</taxon>
        <taxon>Diptera</taxon>
        <taxon>Nematocera</taxon>
        <taxon>Chironomoidea</taxon>
        <taxon>Chironomidae</taxon>
        <taxon>Clunio</taxon>
    </lineage>
</organism>
<gene>
    <name evidence="1" type="ORF">CLUMA_CG014961</name>
</gene>
<accession>A0A1J1ITB1</accession>
<evidence type="ECO:0000313" key="1">
    <source>
        <dbReference type="EMBL" id="CRL01745.1"/>
    </source>
</evidence>
<dbReference type="EMBL" id="CVRI01000056">
    <property type="protein sequence ID" value="CRL01745.1"/>
    <property type="molecule type" value="Genomic_DNA"/>
</dbReference>
<keyword evidence="2" id="KW-1185">Reference proteome</keyword>
<name>A0A1J1ITB1_9DIPT</name>